<dbReference type="GO" id="GO:0003713">
    <property type="term" value="F:transcription coactivator activity"/>
    <property type="evidence" value="ECO:0007669"/>
    <property type="project" value="TreeGrafter"/>
</dbReference>
<protein>
    <recommendedName>
        <fullName evidence="3">Mediator of RNA polymerase II transcription subunit 13</fullName>
    </recommendedName>
</protein>
<evidence type="ECO:0000313" key="8">
    <source>
        <dbReference type="EMBL" id="CAD7247438.1"/>
    </source>
</evidence>
<organism evidence="8">
    <name type="scientific">Darwinula stevensoni</name>
    <dbReference type="NCBI Taxonomy" id="69355"/>
    <lineage>
        <taxon>Eukaryota</taxon>
        <taxon>Metazoa</taxon>
        <taxon>Ecdysozoa</taxon>
        <taxon>Arthropoda</taxon>
        <taxon>Crustacea</taxon>
        <taxon>Oligostraca</taxon>
        <taxon>Ostracoda</taxon>
        <taxon>Podocopa</taxon>
        <taxon>Podocopida</taxon>
        <taxon>Darwinulocopina</taxon>
        <taxon>Darwinuloidea</taxon>
        <taxon>Darwinulidae</taxon>
        <taxon>Darwinula</taxon>
    </lineage>
</organism>
<gene>
    <name evidence="8" type="ORF">DSTB1V02_LOCUS7269</name>
</gene>
<keyword evidence="9" id="KW-1185">Reference proteome</keyword>
<evidence type="ECO:0000256" key="7">
    <source>
        <dbReference type="ARBA" id="ARBA00023242"/>
    </source>
</evidence>
<dbReference type="OrthoDB" id="103819at2759"/>
<keyword evidence="5" id="KW-0805">Transcription regulation</keyword>
<evidence type="ECO:0000256" key="2">
    <source>
        <dbReference type="ARBA" id="ARBA00009354"/>
    </source>
</evidence>
<keyword evidence="6" id="KW-0804">Transcription</keyword>
<dbReference type="EMBL" id="LR900970">
    <property type="protein sequence ID" value="CAD7247438.1"/>
    <property type="molecule type" value="Genomic_DNA"/>
</dbReference>
<keyword evidence="7" id="KW-0539">Nucleus</keyword>
<comment type="subcellular location">
    <subcellularLocation>
        <location evidence="1">Nucleus</location>
    </subcellularLocation>
</comment>
<dbReference type="EMBL" id="CAJPEV010001453">
    <property type="protein sequence ID" value="CAG0892738.1"/>
    <property type="molecule type" value="Genomic_DNA"/>
</dbReference>
<name>A0A7R9A419_9CRUS</name>
<keyword evidence="4" id="KW-0678">Repressor</keyword>
<accession>A0A7R9A419</accession>
<dbReference type="GO" id="GO:0016592">
    <property type="term" value="C:mediator complex"/>
    <property type="evidence" value="ECO:0007669"/>
    <property type="project" value="TreeGrafter"/>
</dbReference>
<dbReference type="InterPro" id="IPR051139">
    <property type="entry name" value="Mediator_complx_sub13"/>
</dbReference>
<evidence type="ECO:0000256" key="5">
    <source>
        <dbReference type="ARBA" id="ARBA00023015"/>
    </source>
</evidence>
<evidence type="ECO:0000256" key="4">
    <source>
        <dbReference type="ARBA" id="ARBA00022491"/>
    </source>
</evidence>
<proteinExistence type="inferred from homology"/>
<dbReference type="Proteomes" id="UP000677054">
    <property type="component" value="Unassembled WGS sequence"/>
</dbReference>
<dbReference type="AlphaFoldDB" id="A0A7R9A419"/>
<dbReference type="PANTHER" id="PTHR48249:SF3">
    <property type="entry name" value="MEDIATOR OF RNA POLYMERASE II TRANSCRIPTION SUBUNIT 13"/>
    <property type="match status" value="1"/>
</dbReference>
<evidence type="ECO:0000313" key="9">
    <source>
        <dbReference type="Proteomes" id="UP000677054"/>
    </source>
</evidence>
<evidence type="ECO:0000256" key="1">
    <source>
        <dbReference type="ARBA" id="ARBA00004123"/>
    </source>
</evidence>
<reference evidence="8" key="1">
    <citation type="submission" date="2020-11" db="EMBL/GenBank/DDBJ databases">
        <authorList>
            <person name="Tran Van P."/>
        </authorList>
    </citation>
    <scope>NUCLEOTIDE SEQUENCE</scope>
</reference>
<comment type="similarity">
    <text evidence="2">Belongs to the Mediator complex subunit 13 family.</text>
</comment>
<evidence type="ECO:0000256" key="3">
    <source>
        <dbReference type="ARBA" id="ARBA00019618"/>
    </source>
</evidence>
<evidence type="ECO:0000256" key="6">
    <source>
        <dbReference type="ARBA" id="ARBA00023163"/>
    </source>
</evidence>
<sequence>MTHPNQQTNGATLEDCHTNFFALTDLCGIKFVKLLSPENVCRLPVEPAEDPVLKSYAKCLASDILCVWRRTPSSVHRHPPQHHGYPFMNDHGFMGGYGMPPHHHLPPHMGGPQPPTPLLQHRKELWIFWYGDEPDLGEFVCQELLDSEREKGSWEQGLSYECRSLLFKALHNLIEK</sequence>
<dbReference type="PANTHER" id="PTHR48249">
    <property type="entry name" value="MEDIATOR OF RNA POLYMERASE II TRANSCRIPTION SUBUNIT 13"/>
    <property type="match status" value="1"/>
</dbReference>
<dbReference type="GO" id="GO:0045944">
    <property type="term" value="P:positive regulation of transcription by RNA polymerase II"/>
    <property type="evidence" value="ECO:0007669"/>
    <property type="project" value="TreeGrafter"/>
</dbReference>